<dbReference type="KEGG" id="ahu:A6A40_05995"/>
<accession>A0A160JF67</accession>
<evidence type="ECO:0000313" key="2">
    <source>
        <dbReference type="EMBL" id="ANC91490.1"/>
    </source>
</evidence>
<dbReference type="RefSeq" id="WP_063634593.1">
    <property type="nucleotide sequence ID" value="NZ_CP015285.1"/>
</dbReference>
<reference evidence="2 3" key="1">
    <citation type="journal article" date="2013" name="Int. J. Syst. Evol. Microbiol.">
        <title>Azospirillum humicireducens sp. nov., a nitrogen-fixing bacterium isolated from a microbial fuel cell.</title>
        <authorList>
            <person name="Zhou S."/>
            <person name="Han L."/>
            <person name="Wang Y."/>
            <person name="Yang G."/>
            <person name="Zhuang L."/>
            <person name="Hu P."/>
        </authorList>
    </citation>
    <scope>NUCLEOTIDE SEQUENCE [LARGE SCALE GENOMIC DNA]</scope>
    <source>
        <strain evidence="2 3">SgZ-5</strain>
    </source>
</reference>
<proteinExistence type="predicted"/>
<evidence type="ECO:0000256" key="1">
    <source>
        <dbReference type="SAM" id="MobiDB-lite"/>
    </source>
</evidence>
<dbReference type="InterPro" id="IPR007475">
    <property type="entry name" value="UbiK"/>
</dbReference>
<organism evidence="2 3">
    <name type="scientific">Azospirillum humicireducens</name>
    <dbReference type="NCBI Taxonomy" id="1226968"/>
    <lineage>
        <taxon>Bacteria</taxon>
        <taxon>Pseudomonadati</taxon>
        <taxon>Pseudomonadota</taxon>
        <taxon>Alphaproteobacteria</taxon>
        <taxon>Rhodospirillales</taxon>
        <taxon>Azospirillaceae</taxon>
        <taxon>Azospirillum</taxon>
    </lineage>
</organism>
<keyword evidence="3" id="KW-1185">Reference proteome</keyword>
<dbReference type="Pfam" id="PF04380">
    <property type="entry name" value="BMFP"/>
    <property type="match status" value="1"/>
</dbReference>
<sequence>MQVDNRILDDLARVAGGALGAFSSLREEAEGQLRAQLERILSRMDVVSREEYEAVRAMAAKAREEQEVMAERLAALEATIATLTAGHAPLPVVAEPAGIPAVIDSDPVTPAPKPAADATGTGPTAS</sequence>
<protein>
    <recommendedName>
        <fullName evidence="4">Accessory factor UbiK family protein</fullName>
    </recommendedName>
</protein>
<gene>
    <name evidence="2" type="ORF">A6A40_05995</name>
</gene>
<evidence type="ECO:0000313" key="3">
    <source>
        <dbReference type="Proteomes" id="UP000077405"/>
    </source>
</evidence>
<dbReference type="STRING" id="1226968.A6A40_05995"/>
<dbReference type="AlphaFoldDB" id="A0A160JF67"/>
<name>A0A160JF67_9PROT</name>
<dbReference type="EMBL" id="CP015285">
    <property type="protein sequence ID" value="ANC91490.1"/>
    <property type="molecule type" value="Genomic_DNA"/>
</dbReference>
<evidence type="ECO:0008006" key="4">
    <source>
        <dbReference type="Google" id="ProtNLM"/>
    </source>
</evidence>
<dbReference type="OrthoDB" id="7392124at2"/>
<feature type="region of interest" description="Disordered" evidence="1">
    <location>
        <begin position="104"/>
        <end position="126"/>
    </location>
</feature>
<dbReference type="Proteomes" id="UP000077405">
    <property type="component" value="Chromosome"/>
</dbReference>
<feature type="compositionally biased region" description="Low complexity" evidence="1">
    <location>
        <begin position="114"/>
        <end position="126"/>
    </location>
</feature>